<gene>
    <name evidence="1" type="ORF">UFOPK2786_00361</name>
    <name evidence="2" type="ORF">UFOPK4061_01301</name>
</gene>
<evidence type="ECO:0000313" key="1">
    <source>
        <dbReference type="EMBL" id="CAB4733854.1"/>
    </source>
</evidence>
<sequence length="73" mass="8292">MEIRNPVEPVNELIGHVGERLDERYPRVRHVVIGPLRVAKLDETFRLIDEILESTVVEIRCWQGHGASSAGMT</sequence>
<dbReference type="AlphaFoldDB" id="A0A6J6SG35"/>
<protein>
    <submittedName>
        <fullName evidence="1">Unannotated protein</fullName>
    </submittedName>
</protein>
<organism evidence="1">
    <name type="scientific">freshwater metagenome</name>
    <dbReference type="NCBI Taxonomy" id="449393"/>
    <lineage>
        <taxon>unclassified sequences</taxon>
        <taxon>metagenomes</taxon>
        <taxon>ecological metagenomes</taxon>
    </lineage>
</organism>
<proteinExistence type="predicted"/>
<accession>A0A6J6SG35</accession>
<evidence type="ECO:0000313" key="2">
    <source>
        <dbReference type="EMBL" id="CAB5019433.1"/>
    </source>
</evidence>
<dbReference type="EMBL" id="CAFBPD010000240">
    <property type="protein sequence ID" value="CAB5019433.1"/>
    <property type="molecule type" value="Genomic_DNA"/>
</dbReference>
<dbReference type="EMBL" id="CAEZYW010000036">
    <property type="protein sequence ID" value="CAB4733854.1"/>
    <property type="molecule type" value="Genomic_DNA"/>
</dbReference>
<name>A0A6J6SG35_9ZZZZ</name>
<reference evidence="1" key="1">
    <citation type="submission" date="2020-05" db="EMBL/GenBank/DDBJ databases">
        <authorList>
            <person name="Chiriac C."/>
            <person name="Salcher M."/>
            <person name="Ghai R."/>
            <person name="Kavagutti S V."/>
        </authorList>
    </citation>
    <scope>NUCLEOTIDE SEQUENCE</scope>
</reference>